<proteinExistence type="predicted"/>
<reference evidence="1 2" key="1">
    <citation type="submission" date="2018-06" db="EMBL/GenBank/DDBJ databases">
        <authorList>
            <consortium name="Pathogen Informatics"/>
            <person name="Doyle S."/>
        </authorList>
    </citation>
    <scope>NUCLEOTIDE SEQUENCE [LARGE SCALE GENOMIC DNA]</scope>
    <source>
        <strain evidence="1 2">NCTC11535</strain>
    </source>
</reference>
<accession>A0ABY1VMY7</accession>
<name>A0ABY1VMY7_9ACTO</name>
<organism evidence="1 2">
    <name type="scientific">Actinomyces bovis</name>
    <dbReference type="NCBI Taxonomy" id="1658"/>
    <lineage>
        <taxon>Bacteria</taxon>
        <taxon>Bacillati</taxon>
        <taxon>Actinomycetota</taxon>
        <taxon>Actinomycetes</taxon>
        <taxon>Actinomycetales</taxon>
        <taxon>Actinomycetaceae</taxon>
        <taxon>Actinomyces</taxon>
    </lineage>
</organism>
<comment type="caution">
    <text evidence="1">The sequence shown here is derived from an EMBL/GenBank/DDBJ whole genome shotgun (WGS) entry which is preliminary data.</text>
</comment>
<evidence type="ECO:0000313" key="2">
    <source>
        <dbReference type="Proteomes" id="UP000250006"/>
    </source>
</evidence>
<dbReference type="Proteomes" id="UP000250006">
    <property type="component" value="Unassembled WGS sequence"/>
</dbReference>
<evidence type="ECO:0000313" key="1">
    <source>
        <dbReference type="EMBL" id="SPT53463.1"/>
    </source>
</evidence>
<sequence>MLLAAARRPEVEEVLVCSFPPMPEVPKKGPVVGDGEELRQMLREAIEHGWVGRATEIVARSLTAAVRTRMSKIVRKGMVYSGMGWQESLADTVSWAWETLRLNESKIVGADDPWGMWTTITDRATGERDGASADAVSLELVEPLKMPVSERGLPGELTVSAERVGIDDFQGVLSAMVEALIEAGMPQEVAWAGTRRIVELSLKGGSRRHTLAGEDPRLTDLGVDGACGRAWMTMFVGSRRGAKTSVLEASPEEVRGRAEAVVEAFNQASFV</sequence>
<keyword evidence="2" id="KW-1185">Reference proteome</keyword>
<gene>
    <name evidence="1" type="ORF">NCTC11535_01127</name>
</gene>
<protein>
    <submittedName>
        <fullName evidence="1">Uncharacterized protein</fullName>
    </submittedName>
</protein>
<dbReference type="EMBL" id="UAPQ01000007">
    <property type="protein sequence ID" value="SPT53463.1"/>
    <property type="molecule type" value="Genomic_DNA"/>
</dbReference>